<proteinExistence type="predicted"/>
<gene>
    <name evidence="1" type="ORF">ACFSSA_12140</name>
</gene>
<keyword evidence="2" id="KW-1185">Reference proteome</keyword>
<dbReference type="CDD" id="cd00229">
    <property type="entry name" value="SGNH_hydrolase"/>
    <property type="match status" value="1"/>
</dbReference>
<dbReference type="GO" id="GO:0016787">
    <property type="term" value="F:hydrolase activity"/>
    <property type="evidence" value="ECO:0007669"/>
    <property type="project" value="UniProtKB-KW"/>
</dbReference>
<dbReference type="InterPro" id="IPR051532">
    <property type="entry name" value="Ester_Hydrolysis_Enzymes"/>
</dbReference>
<reference evidence="2" key="1">
    <citation type="journal article" date="2019" name="Int. J. Syst. Evol. Microbiol.">
        <title>The Global Catalogue of Microorganisms (GCM) 10K type strain sequencing project: providing services to taxonomists for standard genome sequencing and annotation.</title>
        <authorList>
            <consortium name="The Broad Institute Genomics Platform"/>
            <consortium name="The Broad Institute Genome Sequencing Center for Infectious Disease"/>
            <person name="Wu L."/>
            <person name="Ma J."/>
        </authorList>
    </citation>
    <scope>NUCLEOTIDE SEQUENCE [LARGE SCALE GENOMIC DNA]</scope>
    <source>
        <strain evidence="2">CGMCC 4.7106</strain>
    </source>
</reference>
<dbReference type="PANTHER" id="PTHR30383:SF5">
    <property type="entry name" value="SGNH HYDROLASE-TYPE ESTERASE DOMAIN-CONTAINING PROTEIN"/>
    <property type="match status" value="1"/>
</dbReference>
<organism evidence="1 2">
    <name type="scientific">Luteolibacter algae</name>
    <dbReference type="NCBI Taxonomy" id="454151"/>
    <lineage>
        <taxon>Bacteria</taxon>
        <taxon>Pseudomonadati</taxon>
        <taxon>Verrucomicrobiota</taxon>
        <taxon>Verrucomicrobiia</taxon>
        <taxon>Verrucomicrobiales</taxon>
        <taxon>Verrucomicrobiaceae</taxon>
        <taxon>Luteolibacter</taxon>
    </lineage>
</organism>
<dbReference type="SUPFAM" id="SSF52266">
    <property type="entry name" value="SGNH hydrolase"/>
    <property type="match status" value="1"/>
</dbReference>
<dbReference type="Proteomes" id="UP001597375">
    <property type="component" value="Unassembled WGS sequence"/>
</dbReference>
<dbReference type="InterPro" id="IPR036514">
    <property type="entry name" value="SGNH_hydro_sf"/>
</dbReference>
<dbReference type="PANTHER" id="PTHR30383">
    <property type="entry name" value="THIOESTERASE 1/PROTEASE 1/LYSOPHOSPHOLIPASE L1"/>
    <property type="match status" value="1"/>
</dbReference>
<keyword evidence="1" id="KW-0378">Hydrolase</keyword>
<dbReference type="InterPro" id="IPR001087">
    <property type="entry name" value="GDSL"/>
</dbReference>
<accession>A0ABW5DDF6</accession>
<sequence>MVRPAKLLFIPRALLIFSVSLGFFVGSKLQATSFKLVAIGDSLTEEYTFEIPFSYPGARNWVEILHAERPSEFSMGAYDSRYLSYPDRRNGGYEFNYGIPGYTTRDWEEVLYDPGSFSLHRFTRNALDSDLQIVDAALIFLGGNDLKSNYTGIYADPVPPPFLADIPPRIIKLHSYIRNHAPAGFPIIIATLPDISATPDITGNATYQDPARAIIARQRIASVNASLIGLASALPDTYIARIDSLTDRIHDQSPFELNGTEFTYFKLPEGNSNPPLHLFTHDGFHPNTAGQALLANEILKAINQFAQPPIPLMENREILSDVLAQNPDQPYLDWAGTRGGPNDNPDGDALPNLMEFLLATDPSLPNAAFTFSSDGTASYLPDASASRYATLTPLQSATLNNDWVPVPPSRLQNLPDGTIRILPSSTDKKLFYIHQAVPNP</sequence>
<dbReference type="Gene3D" id="3.40.50.1110">
    <property type="entry name" value="SGNH hydrolase"/>
    <property type="match status" value="1"/>
</dbReference>
<evidence type="ECO:0000313" key="2">
    <source>
        <dbReference type="Proteomes" id="UP001597375"/>
    </source>
</evidence>
<protein>
    <submittedName>
        <fullName evidence="1">SGNH/GDSL hydrolase family protein</fullName>
    </submittedName>
</protein>
<name>A0ABW5DDF6_9BACT</name>
<dbReference type="EMBL" id="JBHUIT010000027">
    <property type="protein sequence ID" value="MFD2257425.1"/>
    <property type="molecule type" value="Genomic_DNA"/>
</dbReference>
<evidence type="ECO:0000313" key="1">
    <source>
        <dbReference type="EMBL" id="MFD2257425.1"/>
    </source>
</evidence>
<comment type="caution">
    <text evidence="1">The sequence shown here is derived from an EMBL/GenBank/DDBJ whole genome shotgun (WGS) entry which is preliminary data.</text>
</comment>
<dbReference type="Pfam" id="PF00657">
    <property type="entry name" value="Lipase_GDSL"/>
    <property type="match status" value="1"/>
</dbReference>